<feature type="chain" id="PRO_5029755652" evidence="1">
    <location>
        <begin position="19"/>
        <end position="221"/>
    </location>
</feature>
<sequence length="221" mass="25222">MFAFKFACYLLTIGLMEALKGGPKEFEGRLSRLEEQVTGIKNDIDTLMATQNMKVDKEFGGICRIEWPQHSFLASYNGKQVFLDWEGPAGATSVWSRDDQTKLSYFWRGEVVITVEGTPRDIDREVGSLSPFRHVTEKIRKIYEEFRIPTGKGIVDPLKNRIACTQAFVELKTSPNMALYPKAQWIDEFFSINKDKILKKATDLQSRKVGSIKAKVTYLSH</sequence>
<keyword evidence="3" id="KW-1185">Reference proteome</keyword>
<dbReference type="Proteomes" id="UP000591131">
    <property type="component" value="Unassembled WGS sequence"/>
</dbReference>
<accession>A0A7J6LGM3</accession>
<reference evidence="2 3" key="1">
    <citation type="submission" date="2020-04" db="EMBL/GenBank/DDBJ databases">
        <title>Perkinsus chesapeaki whole genome sequence.</title>
        <authorList>
            <person name="Bogema D.R."/>
        </authorList>
    </citation>
    <scope>NUCLEOTIDE SEQUENCE [LARGE SCALE GENOMIC DNA]</scope>
    <source>
        <strain evidence="2">ATCC PRA-425</strain>
    </source>
</reference>
<evidence type="ECO:0000313" key="2">
    <source>
        <dbReference type="EMBL" id="KAF4658432.1"/>
    </source>
</evidence>
<evidence type="ECO:0000256" key="1">
    <source>
        <dbReference type="SAM" id="SignalP"/>
    </source>
</evidence>
<protein>
    <submittedName>
        <fullName evidence="2">Uncharacterized protein</fullName>
    </submittedName>
</protein>
<dbReference type="AlphaFoldDB" id="A0A7J6LGM3"/>
<keyword evidence="1" id="KW-0732">Signal</keyword>
<organism evidence="2 3">
    <name type="scientific">Perkinsus chesapeaki</name>
    <name type="common">Clam parasite</name>
    <name type="synonym">Perkinsus andrewsi</name>
    <dbReference type="NCBI Taxonomy" id="330153"/>
    <lineage>
        <taxon>Eukaryota</taxon>
        <taxon>Sar</taxon>
        <taxon>Alveolata</taxon>
        <taxon>Perkinsozoa</taxon>
        <taxon>Perkinsea</taxon>
        <taxon>Perkinsida</taxon>
        <taxon>Perkinsidae</taxon>
        <taxon>Perkinsus</taxon>
    </lineage>
</organism>
<proteinExistence type="predicted"/>
<feature type="signal peptide" evidence="1">
    <location>
        <begin position="1"/>
        <end position="18"/>
    </location>
</feature>
<dbReference type="EMBL" id="JAAPAO010000494">
    <property type="protein sequence ID" value="KAF4658432.1"/>
    <property type="molecule type" value="Genomic_DNA"/>
</dbReference>
<comment type="caution">
    <text evidence="2">The sequence shown here is derived from an EMBL/GenBank/DDBJ whole genome shotgun (WGS) entry which is preliminary data.</text>
</comment>
<gene>
    <name evidence="2" type="ORF">FOL47_007982</name>
</gene>
<name>A0A7J6LGM3_PERCH</name>
<evidence type="ECO:0000313" key="3">
    <source>
        <dbReference type="Proteomes" id="UP000591131"/>
    </source>
</evidence>